<feature type="transmembrane region" description="Helical" evidence="1">
    <location>
        <begin position="133"/>
        <end position="154"/>
    </location>
</feature>
<gene>
    <name evidence="2" type="ORF">M5K25_000763</name>
</gene>
<keyword evidence="1" id="KW-1133">Transmembrane helix</keyword>
<dbReference type="EMBL" id="JANQDX010000001">
    <property type="protein sequence ID" value="KAL0928839.1"/>
    <property type="molecule type" value="Genomic_DNA"/>
</dbReference>
<keyword evidence="1" id="KW-0472">Membrane</keyword>
<keyword evidence="1" id="KW-0812">Transmembrane</keyword>
<protein>
    <submittedName>
        <fullName evidence="2">Uncharacterized protein</fullName>
    </submittedName>
</protein>
<keyword evidence="3" id="KW-1185">Reference proteome</keyword>
<dbReference type="AlphaFoldDB" id="A0ABD0VUE1"/>
<evidence type="ECO:0000313" key="3">
    <source>
        <dbReference type="Proteomes" id="UP001552299"/>
    </source>
</evidence>
<name>A0ABD0VUE1_DENTH</name>
<organism evidence="2 3">
    <name type="scientific">Dendrobium thyrsiflorum</name>
    <name type="common">Pinecone-like raceme dendrobium</name>
    <name type="synonym">Orchid</name>
    <dbReference type="NCBI Taxonomy" id="117978"/>
    <lineage>
        <taxon>Eukaryota</taxon>
        <taxon>Viridiplantae</taxon>
        <taxon>Streptophyta</taxon>
        <taxon>Embryophyta</taxon>
        <taxon>Tracheophyta</taxon>
        <taxon>Spermatophyta</taxon>
        <taxon>Magnoliopsida</taxon>
        <taxon>Liliopsida</taxon>
        <taxon>Asparagales</taxon>
        <taxon>Orchidaceae</taxon>
        <taxon>Epidendroideae</taxon>
        <taxon>Malaxideae</taxon>
        <taxon>Dendrobiinae</taxon>
        <taxon>Dendrobium</taxon>
    </lineage>
</organism>
<proteinExistence type="predicted"/>
<evidence type="ECO:0000313" key="2">
    <source>
        <dbReference type="EMBL" id="KAL0928839.1"/>
    </source>
</evidence>
<accession>A0ABD0VUE1</accession>
<evidence type="ECO:0000256" key="1">
    <source>
        <dbReference type="SAM" id="Phobius"/>
    </source>
</evidence>
<comment type="caution">
    <text evidence="2">The sequence shown here is derived from an EMBL/GenBank/DDBJ whole genome shotgun (WGS) entry which is preliminary data.</text>
</comment>
<reference evidence="2 3" key="1">
    <citation type="journal article" date="2024" name="Plant Biotechnol. J.">
        <title>Dendrobium thyrsiflorum genome and its molecular insights into genes involved in important horticultural traits.</title>
        <authorList>
            <person name="Chen B."/>
            <person name="Wang J.Y."/>
            <person name="Zheng P.J."/>
            <person name="Li K.L."/>
            <person name="Liang Y.M."/>
            <person name="Chen X.F."/>
            <person name="Zhang C."/>
            <person name="Zhao X."/>
            <person name="He X."/>
            <person name="Zhang G.Q."/>
            <person name="Liu Z.J."/>
            <person name="Xu Q."/>
        </authorList>
    </citation>
    <scope>NUCLEOTIDE SEQUENCE [LARGE SCALE GENOMIC DNA]</scope>
    <source>
        <strain evidence="2">GZMU011</strain>
    </source>
</reference>
<sequence length="258" mass="29127">MTNHPFKCLDQGFLDSKNSSNLASGSSSHAFPDLVNSTHQCLPFLWISEEVILALAAPFEFAMVGKFPVRRPNLDIIRKFFFALKLTGEFPITLLDLRHVLIKLSNDLDYSRIFARRVYYWYRLFDISVESLIILYGYLSQICAHIYLLIVALYKSIMPLLPGPDTLPPQNTDAGVSLSVPPTIPRDSLPDITEVLTPAVILVENNEGQLISPNNNLQQPSSPQVEVSTSDVRRIHWRTWNSCTGPIERGGAWLQIHH</sequence>
<dbReference type="Proteomes" id="UP001552299">
    <property type="component" value="Unassembled WGS sequence"/>
</dbReference>